<dbReference type="AlphaFoldDB" id="A0ABD1GQL2"/>
<protein>
    <recommendedName>
        <fullName evidence="1">Myb/SANT-like domain-containing protein</fullName>
    </recommendedName>
</protein>
<evidence type="ECO:0000313" key="3">
    <source>
        <dbReference type="Proteomes" id="UP001567538"/>
    </source>
</evidence>
<dbReference type="PANTHER" id="PTHR47584:SF4">
    <property type="entry name" value="(RAPE) HYPOTHETICAL PROTEIN"/>
    <property type="match status" value="1"/>
</dbReference>
<proteinExistence type="predicted"/>
<feature type="domain" description="Myb/SANT-like" evidence="1">
    <location>
        <begin position="87"/>
        <end position="179"/>
    </location>
</feature>
<evidence type="ECO:0000259" key="1">
    <source>
        <dbReference type="Pfam" id="PF12776"/>
    </source>
</evidence>
<evidence type="ECO:0000313" key="2">
    <source>
        <dbReference type="EMBL" id="KAL1546424.1"/>
    </source>
</evidence>
<gene>
    <name evidence="2" type="ORF">AAHA92_23024</name>
</gene>
<dbReference type="InterPro" id="IPR024752">
    <property type="entry name" value="Myb/SANT-like_dom"/>
</dbReference>
<sequence length="318" mass="36042">MTNTANKDCVEALGFTKRKANMYEMWALTPTHENSAIDGGCGHCCASKPLNEMKANVLIGFTGLLLVLLDDEINLSHQAAFLYKGDWSPSCDTIFVDCLISLKGETHWTRSVFPSWFLLTAAEEIKNNVGVIFSEIDLKDHVEVLRTRYHTFKDVLRHRGAFWDMPTKFVIAPDEVWEKILKKNSFAAAYYYHEEPIYSKLACLFGMDDVKVEGEKLEGKKEVVVISDNTDQISTKDCICDNLDEKDDEVTSPAVFPRPMVRRKLFEEQRVEVADRESTTELGIYFIDLAPDGQLRTRLEKGRALAKPPIFCQDEGGP</sequence>
<dbReference type="Pfam" id="PF12776">
    <property type="entry name" value="Myb_DNA-bind_3"/>
    <property type="match status" value="1"/>
</dbReference>
<dbReference type="PANTHER" id="PTHR47584">
    <property type="match status" value="1"/>
</dbReference>
<reference evidence="2 3" key="1">
    <citation type="submission" date="2024-06" db="EMBL/GenBank/DDBJ databases">
        <title>A chromosome level genome sequence of Diviner's sage (Salvia divinorum).</title>
        <authorList>
            <person name="Ford S.A."/>
            <person name="Ro D.-K."/>
            <person name="Ness R.W."/>
            <person name="Phillips M.A."/>
        </authorList>
    </citation>
    <scope>NUCLEOTIDE SEQUENCE [LARGE SCALE GENOMIC DNA]</scope>
    <source>
        <strain evidence="2">SAF-2024a</strain>
        <tissue evidence="2">Leaf</tissue>
    </source>
</reference>
<accession>A0ABD1GQL2</accession>
<comment type="caution">
    <text evidence="2">The sequence shown here is derived from an EMBL/GenBank/DDBJ whole genome shotgun (WGS) entry which is preliminary data.</text>
</comment>
<name>A0ABD1GQL2_SALDI</name>
<dbReference type="InterPro" id="IPR045026">
    <property type="entry name" value="LIMYB"/>
</dbReference>
<organism evidence="2 3">
    <name type="scientific">Salvia divinorum</name>
    <name type="common">Maria pastora</name>
    <name type="synonym">Diviner's sage</name>
    <dbReference type="NCBI Taxonomy" id="28513"/>
    <lineage>
        <taxon>Eukaryota</taxon>
        <taxon>Viridiplantae</taxon>
        <taxon>Streptophyta</taxon>
        <taxon>Embryophyta</taxon>
        <taxon>Tracheophyta</taxon>
        <taxon>Spermatophyta</taxon>
        <taxon>Magnoliopsida</taxon>
        <taxon>eudicotyledons</taxon>
        <taxon>Gunneridae</taxon>
        <taxon>Pentapetalae</taxon>
        <taxon>asterids</taxon>
        <taxon>lamiids</taxon>
        <taxon>Lamiales</taxon>
        <taxon>Lamiaceae</taxon>
        <taxon>Nepetoideae</taxon>
        <taxon>Mentheae</taxon>
        <taxon>Salviinae</taxon>
        <taxon>Salvia</taxon>
        <taxon>Salvia subgen. Calosphace</taxon>
    </lineage>
</organism>
<dbReference type="EMBL" id="JBEAFC010000008">
    <property type="protein sequence ID" value="KAL1546424.1"/>
    <property type="molecule type" value="Genomic_DNA"/>
</dbReference>
<keyword evidence="3" id="KW-1185">Reference proteome</keyword>
<dbReference type="Proteomes" id="UP001567538">
    <property type="component" value="Unassembled WGS sequence"/>
</dbReference>